<feature type="compositionally biased region" description="Basic and acidic residues" evidence="1">
    <location>
        <begin position="55"/>
        <end position="81"/>
    </location>
</feature>
<evidence type="ECO:0000256" key="2">
    <source>
        <dbReference type="SAM" id="Phobius"/>
    </source>
</evidence>
<keyword evidence="2" id="KW-0812">Transmembrane</keyword>
<gene>
    <name evidence="3" type="ORF">FLB61_08275</name>
</gene>
<dbReference type="EMBL" id="VIRV01000010">
    <property type="protein sequence ID" value="MBY0759080.1"/>
    <property type="molecule type" value="Genomic_DNA"/>
</dbReference>
<evidence type="ECO:0008006" key="5">
    <source>
        <dbReference type="Google" id="ProtNLM"/>
    </source>
</evidence>
<organism evidence="3 4">
    <name type="scientific">Sellimonas caecigallum</name>
    <dbReference type="NCBI Taxonomy" id="2592333"/>
    <lineage>
        <taxon>Bacteria</taxon>
        <taxon>Bacillati</taxon>
        <taxon>Bacillota</taxon>
        <taxon>Clostridia</taxon>
        <taxon>Lachnospirales</taxon>
        <taxon>Lachnospiraceae</taxon>
        <taxon>Sellimonas</taxon>
    </lineage>
</organism>
<accession>A0ABS7L8F6</accession>
<protein>
    <recommendedName>
        <fullName evidence="5">LPXTG cell wall anchor domain-containing protein</fullName>
    </recommendedName>
</protein>
<comment type="caution">
    <text evidence="3">The sequence shown here is derived from an EMBL/GenBank/DDBJ whole genome shotgun (WGS) entry which is preliminary data.</text>
</comment>
<evidence type="ECO:0000313" key="3">
    <source>
        <dbReference type="EMBL" id="MBY0759080.1"/>
    </source>
</evidence>
<sequence>MDNYAGIGIVEDALRTIPQLTAPEPGSEIPVNSTEEPSEPQDPGSGAGSSEDDQKEPPKTDDTAKNNDTADRQEKAPKTGDEAPVEAAGAAAILSLAVIAAMFGTKAKRK</sequence>
<keyword evidence="2" id="KW-0472">Membrane</keyword>
<reference evidence="3 4" key="1">
    <citation type="journal article" date="2020" name="New Microbes New Infect">
        <title>Sellimonas caecigallum sp. nov., description and genome sequence of a new member of the Sellimonas genus isolated from the cecum of feral chicken.</title>
        <authorList>
            <person name="Wongkuna S."/>
            <person name="Ghimire S."/>
            <person name="Antony L."/>
            <person name="Chankhamhaengdecha S."/>
            <person name="Janvilisri T."/>
            <person name="Scaria J."/>
        </authorList>
    </citation>
    <scope>NUCLEOTIDE SEQUENCE [LARGE SCALE GENOMIC DNA]</scope>
    <source>
        <strain evidence="3 4">SW451</strain>
    </source>
</reference>
<dbReference type="Proteomes" id="UP000779049">
    <property type="component" value="Unassembled WGS sequence"/>
</dbReference>
<dbReference type="RefSeq" id="WP_221919854.1">
    <property type="nucleotide sequence ID" value="NZ_CP173660.1"/>
</dbReference>
<proteinExistence type="predicted"/>
<keyword evidence="2" id="KW-1133">Transmembrane helix</keyword>
<evidence type="ECO:0000313" key="4">
    <source>
        <dbReference type="Proteomes" id="UP000779049"/>
    </source>
</evidence>
<name>A0ABS7L8F6_9FIRM</name>
<keyword evidence="4" id="KW-1185">Reference proteome</keyword>
<evidence type="ECO:0000256" key="1">
    <source>
        <dbReference type="SAM" id="MobiDB-lite"/>
    </source>
</evidence>
<feature type="region of interest" description="Disordered" evidence="1">
    <location>
        <begin position="13"/>
        <end position="85"/>
    </location>
</feature>
<feature type="transmembrane region" description="Helical" evidence="2">
    <location>
        <begin position="87"/>
        <end position="105"/>
    </location>
</feature>